<dbReference type="Pfam" id="PF01749">
    <property type="entry name" value="IBB"/>
    <property type="match status" value="1"/>
</dbReference>
<comment type="subcellular location">
    <subcellularLocation>
        <location evidence="1">Nucleus</location>
    </subcellularLocation>
</comment>
<evidence type="ECO:0000256" key="4">
    <source>
        <dbReference type="ARBA" id="ARBA00022737"/>
    </source>
</evidence>
<evidence type="ECO:0000313" key="10">
    <source>
        <dbReference type="EMBL" id="CAD5326878.1"/>
    </source>
</evidence>
<dbReference type="InterPro" id="IPR002652">
    <property type="entry name" value="Importin-a_IBB"/>
</dbReference>
<dbReference type="Gene3D" id="1.20.5.690">
    <property type="entry name" value="Importin-alpha, importin-beta-binding domain"/>
    <property type="match status" value="1"/>
</dbReference>
<evidence type="ECO:0000259" key="9">
    <source>
        <dbReference type="PROSITE" id="PS51214"/>
    </source>
</evidence>
<dbReference type="Proteomes" id="UP000516314">
    <property type="component" value="Chromosome 4"/>
</dbReference>
<dbReference type="InterPro" id="IPR036975">
    <property type="entry name" value="Importin-a_IBB_sf"/>
</dbReference>
<dbReference type="GO" id="GO:0061608">
    <property type="term" value="F:nuclear import signal receptor activity"/>
    <property type="evidence" value="ECO:0007669"/>
    <property type="project" value="InterPro"/>
</dbReference>
<organism evidence="10 11">
    <name type="scientific">Arabidopsis thaliana</name>
    <name type="common">Mouse-ear cress</name>
    <dbReference type="NCBI Taxonomy" id="3702"/>
    <lineage>
        <taxon>Eukaryota</taxon>
        <taxon>Viridiplantae</taxon>
        <taxon>Streptophyta</taxon>
        <taxon>Embryophyta</taxon>
        <taxon>Tracheophyta</taxon>
        <taxon>Spermatophyta</taxon>
        <taxon>Magnoliopsida</taxon>
        <taxon>eudicotyledons</taxon>
        <taxon>Gunneridae</taxon>
        <taxon>Pentapetalae</taxon>
        <taxon>rosids</taxon>
        <taxon>malvids</taxon>
        <taxon>Brassicales</taxon>
        <taxon>Brassicaceae</taxon>
        <taxon>Camelineae</taxon>
        <taxon>Arabidopsis</taxon>
    </lineage>
</organism>
<dbReference type="PANTHER" id="PTHR35985">
    <property type="entry name" value="OS07G0675200 PROTEIN"/>
    <property type="match status" value="1"/>
</dbReference>
<proteinExistence type="inferred from homology"/>
<sequence>MSLRPSAKTEVRRNRYKVAVDAEEGRRRREDNLVEIRKNKREENLQKKRFTSSMAFGSATGQTEQDLSSANQVYIMLSSPAFAAARSTLGRRLHAKRLSSSTGRTADPEIHARNDGDEPSLFPSDPEGLDDVANPKTPADEDLPDIRPPGFVKEPLSPPKNPRDTSHKLESTPVGLPADLNFQQKRN</sequence>
<dbReference type="SUPFAM" id="SSF48371">
    <property type="entry name" value="ARM repeat"/>
    <property type="match status" value="1"/>
</dbReference>
<feature type="compositionally biased region" description="Basic and acidic residues" evidence="8">
    <location>
        <begin position="161"/>
        <end position="170"/>
    </location>
</feature>
<dbReference type="FunFam" id="1.20.5.690:FF:000002">
    <property type="entry name" value="Importin subunit alpha"/>
    <property type="match status" value="1"/>
</dbReference>
<evidence type="ECO:0000256" key="2">
    <source>
        <dbReference type="ARBA" id="ARBA00010394"/>
    </source>
</evidence>
<reference evidence="10 11" key="1">
    <citation type="submission" date="2020-09" db="EMBL/GenBank/DDBJ databases">
        <authorList>
            <person name="Ashkenazy H."/>
        </authorList>
    </citation>
    <scope>NUCLEOTIDE SEQUENCE [LARGE SCALE GENOMIC DNA]</scope>
    <source>
        <strain evidence="11">cv. Cdm-0</strain>
    </source>
</reference>
<dbReference type="EMBL" id="LR881469">
    <property type="protein sequence ID" value="CAD5326878.1"/>
    <property type="molecule type" value="Genomic_DNA"/>
</dbReference>
<feature type="domain" description="IBB" evidence="9">
    <location>
        <begin position="1"/>
        <end position="58"/>
    </location>
</feature>
<gene>
    <name evidence="10" type="ORF">AT9943_LOCUS14614</name>
</gene>
<keyword evidence="4" id="KW-0677">Repeat</keyword>
<dbReference type="PANTHER" id="PTHR35985:SF1">
    <property type="entry name" value="OS07G0675200 PROTEIN"/>
    <property type="match status" value="1"/>
</dbReference>
<dbReference type="GO" id="GO:0005634">
    <property type="term" value="C:nucleus"/>
    <property type="evidence" value="ECO:0007669"/>
    <property type="project" value="UniProtKB-SubCell"/>
</dbReference>
<evidence type="ECO:0000256" key="8">
    <source>
        <dbReference type="SAM" id="MobiDB-lite"/>
    </source>
</evidence>
<evidence type="ECO:0000256" key="6">
    <source>
        <dbReference type="ARBA" id="ARBA00023242"/>
    </source>
</evidence>
<dbReference type="GO" id="GO:0006606">
    <property type="term" value="P:protein import into nucleus"/>
    <property type="evidence" value="ECO:0007669"/>
    <property type="project" value="InterPro"/>
</dbReference>
<keyword evidence="3 7" id="KW-0813">Transport</keyword>
<evidence type="ECO:0000256" key="7">
    <source>
        <dbReference type="PROSITE-ProRule" id="PRU00561"/>
    </source>
</evidence>
<protein>
    <submittedName>
        <fullName evidence="10">(thale cress) hypothetical protein</fullName>
    </submittedName>
</protein>
<evidence type="ECO:0000256" key="5">
    <source>
        <dbReference type="ARBA" id="ARBA00022927"/>
    </source>
</evidence>
<comment type="similarity">
    <text evidence="2">Belongs to the importin alpha family.</text>
</comment>
<evidence type="ECO:0000256" key="1">
    <source>
        <dbReference type="ARBA" id="ARBA00004123"/>
    </source>
</evidence>
<keyword evidence="6" id="KW-0539">Nucleus</keyword>
<feature type="region of interest" description="Disordered" evidence="8">
    <location>
        <begin position="95"/>
        <end position="187"/>
    </location>
</feature>
<dbReference type="AlphaFoldDB" id="A0A7G2F080"/>
<evidence type="ECO:0000313" key="11">
    <source>
        <dbReference type="Proteomes" id="UP000516314"/>
    </source>
</evidence>
<dbReference type="InterPro" id="IPR016024">
    <property type="entry name" value="ARM-type_fold"/>
</dbReference>
<evidence type="ECO:0000256" key="3">
    <source>
        <dbReference type="ARBA" id="ARBA00022448"/>
    </source>
</evidence>
<name>A0A7G2F080_ARATH</name>
<feature type="compositionally biased region" description="Basic and acidic residues" evidence="8">
    <location>
        <begin position="106"/>
        <end position="116"/>
    </location>
</feature>
<accession>A0A7G2F080</accession>
<keyword evidence="5" id="KW-0653">Protein transport</keyword>
<dbReference type="PROSITE" id="PS51214">
    <property type="entry name" value="IBB"/>
    <property type="match status" value="1"/>
</dbReference>